<gene>
    <name evidence="3" type="ORF">NE695_13170</name>
</gene>
<keyword evidence="3" id="KW-0012">Acyltransferase</keyword>
<dbReference type="GO" id="GO:0016746">
    <property type="term" value="F:acyltransferase activity"/>
    <property type="evidence" value="ECO:0007669"/>
    <property type="project" value="UniProtKB-KW"/>
</dbReference>
<name>A0ABT1S1S7_9FIRM</name>
<proteinExistence type="predicted"/>
<protein>
    <submittedName>
        <fullName evidence="3">GNAT family N-acetyltransferase</fullName>
        <ecNumber evidence="3">2.3.1.-</ecNumber>
    </submittedName>
</protein>
<keyword evidence="4" id="KW-1185">Reference proteome</keyword>
<evidence type="ECO:0000259" key="1">
    <source>
        <dbReference type="Pfam" id="PF00583"/>
    </source>
</evidence>
<dbReference type="Gene3D" id="3.40.630.80">
    <property type="match status" value="1"/>
</dbReference>
<dbReference type="InterPro" id="IPR000182">
    <property type="entry name" value="GNAT_dom"/>
</dbReference>
<dbReference type="SUPFAM" id="SSF55729">
    <property type="entry name" value="Acyl-CoA N-acyltransferases (Nat)"/>
    <property type="match status" value="1"/>
</dbReference>
<evidence type="ECO:0000313" key="3">
    <source>
        <dbReference type="EMBL" id="MCQ4840859.1"/>
    </source>
</evidence>
<reference evidence="3 4" key="1">
    <citation type="submission" date="2022-06" db="EMBL/GenBank/DDBJ databases">
        <title>Isolation of gut microbiota from human fecal samples.</title>
        <authorList>
            <person name="Pamer E.G."/>
            <person name="Barat B."/>
            <person name="Waligurski E."/>
            <person name="Medina S."/>
            <person name="Paddock L."/>
            <person name="Mostad J."/>
        </authorList>
    </citation>
    <scope>NUCLEOTIDE SEQUENCE [LARGE SCALE GENOMIC DNA]</scope>
    <source>
        <strain evidence="3 4">DFI.9.73</strain>
    </source>
</reference>
<dbReference type="EMBL" id="JANFZH010000032">
    <property type="protein sequence ID" value="MCQ4840859.1"/>
    <property type="molecule type" value="Genomic_DNA"/>
</dbReference>
<sequence>MSPVWKSDWKSFEEEMIYLNDFSMKHTEWGALTALTNPFLEELGHRNDGFWDDGVSQAEPHMLFWQGEQIGFCAVEPQPEGSGMLRAFYLLPSYRFTAQASFQAVLDACRVSSAMVPSNDEFFLCLSLETMRVQGGSLDLQAYNMTYGPPRREAEYGPESFSPVSDLDEMHAQTENMWSGEPLPEGARFYKVVEHGEVLGYGSLYPRRLDQEYLDVGNYVLPSHREKGVGRSILIQLSRKVLAEGKKPSAGCWYYNHRSIRTLISSGFLPNSRIFLVHFTSRNTGTSSGVQS</sequence>
<dbReference type="EC" id="2.3.1.-" evidence="3"/>
<keyword evidence="3" id="KW-0808">Transferase</keyword>
<dbReference type="Pfam" id="PF00583">
    <property type="entry name" value="Acetyltransf_1"/>
    <property type="match status" value="1"/>
</dbReference>
<evidence type="ECO:0000259" key="2">
    <source>
        <dbReference type="Pfam" id="PF18015"/>
    </source>
</evidence>
<dbReference type="InterPro" id="IPR016181">
    <property type="entry name" value="Acyl_CoA_acyltransferase"/>
</dbReference>
<dbReference type="Proteomes" id="UP001524473">
    <property type="component" value="Unassembled WGS sequence"/>
</dbReference>
<dbReference type="CDD" id="cd04301">
    <property type="entry name" value="NAT_SF"/>
    <property type="match status" value="1"/>
</dbReference>
<comment type="caution">
    <text evidence="3">The sequence shown here is derived from an EMBL/GenBank/DDBJ whole genome shotgun (WGS) entry which is preliminary data.</text>
</comment>
<feature type="domain" description="Acetyltransferase (GNAT)" evidence="2">
    <location>
        <begin position="33"/>
        <end position="130"/>
    </location>
</feature>
<dbReference type="Gene3D" id="3.40.630.30">
    <property type="match status" value="1"/>
</dbReference>
<feature type="domain" description="N-acetyltransferase" evidence="1">
    <location>
        <begin position="175"/>
        <end position="263"/>
    </location>
</feature>
<accession>A0ABT1S1S7</accession>
<dbReference type="Pfam" id="PF18015">
    <property type="entry name" value="Acetyltransf_19"/>
    <property type="match status" value="1"/>
</dbReference>
<dbReference type="InterPro" id="IPR040579">
    <property type="entry name" value="Acetyltransf_19"/>
</dbReference>
<organism evidence="3 4">
    <name type="scientific">Neglectibacter timonensis</name>
    <dbReference type="NCBI Taxonomy" id="1776382"/>
    <lineage>
        <taxon>Bacteria</taxon>
        <taxon>Bacillati</taxon>
        <taxon>Bacillota</taxon>
        <taxon>Clostridia</taxon>
        <taxon>Eubacteriales</taxon>
        <taxon>Oscillospiraceae</taxon>
        <taxon>Neglectibacter</taxon>
    </lineage>
</organism>
<evidence type="ECO:0000313" key="4">
    <source>
        <dbReference type="Proteomes" id="UP001524473"/>
    </source>
</evidence>